<dbReference type="KEGG" id="tps:THAPSDRAFT_11352"/>
<proteinExistence type="predicted"/>
<sequence length="280" mass="30557">MKKYRELKASVADATAYADVDATISQTKKDKSGKKLKSSSPDYACTNPTKKNGKSSVNLVMEESPDPVPSPTVTNALPVRPSPSSMMSTAIPRFDLQDLEEDAGNTSKATATWSMMVSAASTYSFSTPSTAPTTNDTEKVLVNLYLAHLERESKSNGIATDTNITHFQAVNAPDNYIRSLWNNYHTTTEGNINTEMDGSSSTTSTANSKTNSITEMDSQNVDDDDELKKFLNTLDLGDAENEADQEEHLRDELASMPFHDVEDTTTKATSKTIERTMTPV</sequence>
<evidence type="ECO:0000313" key="2">
    <source>
        <dbReference type="EMBL" id="EED86534.1"/>
    </source>
</evidence>
<gene>
    <name evidence="2" type="ORF">THAPSDRAFT_11352</name>
</gene>
<dbReference type="PaxDb" id="35128-Thaps11352"/>
<feature type="compositionally biased region" description="Low complexity" evidence="1">
    <location>
        <begin position="199"/>
        <end position="214"/>
    </location>
</feature>
<reference evidence="2 3" key="2">
    <citation type="journal article" date="2008" name="Nature">
        <title>The Phaeodactylum genome reveals the evolutionary history of diatom genomes.</title>
        <authorList>
            <person name="Bowler C."/>
            <person name="Allen A.E."/>
            <person name="Badger J.H."/>
            <person name="Grimwood J."/>
            <person name="Jabbari K."/>
            <person name="Kuo A."/>
            <person name="Maheswari U."/>
            <person name="Martens C."/>
            <person name="Maumus F."/>
            <person name="Otillar R.P."/>
            <person name="Rayko E."/>
            <person name="Salamov A."/>
            <person name="Vandepoele K."/>
            <person name="Beszteri B."/>
            <person name="Gruber A."/>
            <person name="Heijde M."/>
            <person name="Katinka M."/>
            <person name="Mock T."/>
            <person name="Valentin K."/>
            <person name="Verret F."/>
            <person name="Berges J.A."/>
            <person name="Brownlee C."/>
            <person name="Cadoret J.P."/>
            <person name="Chiovitti A."/>
            <person name="Choi C.J."/>
            <person name="Coesel S."/>
            <person name="De Martino A."/>
            <person name="Detter J.C."/>
            <person name="Durkin C."/>
            <person name="Falciatore A."/>
            <person name="Fournet J."/>
            <person name="Haruta M."/>
            <person name="Huysman M.J."/>
            <person name="Jenkins B.D."/>
            <person name="Jiroutova K."/>
            <person name="Jorgensen R.E."/>
            <person name="Joubert Y."/>
            <person name="Kaplan A."/>
            <person name="Kroger N."/>
            <person name="Kroth P.G."/>
            <person name="La Roche J."/>
            <person name="Lindquist E."/>
            <person name="Lommer M."/>
            <person name="Martin-Jezequel V."/>
            <person name="Lopez P.J."/>
            <person name="Lucas S."/>
            <person name="Mangogna M."/>
            <person name="McGinnis K."/>
            <person name="Medlin L.K."/>
            <person name="Montsant A."/>
            <person name="Oudot-Le Secq M.P."/>
            <person name="Napoli C."/>
            <person name="Obornik M."/>
            <person name="Parker M.S."/>
            <person name="Petit J.L."/>
            <person name="Porcel B.M."/>
            <person name="Poulsen N."/>
            <person name="Robison M."/>
            <person name="Rychlewski L."/>
            <person name="Rynearson T.A."/>
            <person name="Schmutz J."/>
            <person name="Shapiro H."/>
            <person name="Siaut M."/>
            <person name="Stanley M."/>
            <person name="Sussman M.R."/>
            <person name="Taylor A.R."/>
            <person name="Vardi A."/>
            <person name="von Dassow P."/>
            <person name="Vyverman W."/>
            <person name="Willis A."/>
            <person name="Wyrwicz L.S."/>
            <person name="Rokhsar D.S."/>
            <person name="Weissenbach J."/>
            <person name="Armbrust E.V."/>
            <person name="Green B.R."/>
            <person name="Van de Peer Y."/>
            <person name="Grigoriev I.V."/>
        </authorList>
    </citation>
    <scope>NUCLEOTIDE SEQUENCE [LARGE SCALE GENOMIC DNA]</scope>
    <source>
        <strain evidence="2 3">CCMP1335</strain>
    </source>
</reference>
<evidence type="ECO:0000256" key="1">
    <source>
        <dbReference type="SAM" id="MobiDB-lite"/>
    </source>
</evidence>
<protein>
    <submittedName>
        <fullName evidence="2">Uncharacterized protein</fullName>
    </submittedName>
</protein>
<dbReference type="GeneID" id="7444396"/>
<accession>B8LDS6</accession>
<feature type="region of interest" description="Disordered" evidence="1">
    <location>
        <begin position="191"/>
        <end position="223"/>
    </location>
</feature>
<keyword evidence="3" id="KW-1185">Reference proteome</keyword>
<feature type="region of interest" description="Disordered" evidence="1">
    <location>
        <begin position="25"/>
        <end position="85"/>
    </location>
</feature>
<dbReference type="Proteomes" id="UP000001449">
    <property type="component" value="Unassembled WGS sequence"/>
</dbReference>
<organism evidence="2 3">
    <name type="scientific">Thalassiosira pseudonana</name>
    <name type="common">Marine diatom</name>
    <name type="synonym">Cyclotella nana</name>
    <dbReference type="NCBI Taxonomy" id="35128"/>
    <lineage>
        <taxon>Eukaryota</taxon>
        <taxon>Sar</taxon>
        <taxon>Stramenopiles</taxon>
        <taxon>Ochrophyta</taxon>
        <taxon>Bacillariophyta</taxon>
        <taxon>Coscinodiscophyceae</taxon>
        <taxon>Thalassiosirophycidae</taxon>
        <taxon>Thalassiosirales</taxon>
        <taxon>Thalassiosiraceae</taxon>
        <taxon>Thalassiosira</taxon>
    </lineage>
</organism>
<reference evidence="2 3" key="1">
    <citation type="journal article" date="2004" name="Science">
        <title>The genome of the diatom Thalassiosira pseudonana: ecology, evolution, and metabolism.</title>
        <authorList>
            <person name="Armbrust E.V."/>
            <person name="Berges J.A."/>
            <person name="Bowler C."/>
            <person name="Green B.R."/>
            <person name="Martinez D."/>
            <person name="Putnam N.H."/>
            <person name="Zhou S."/>
            <person name="Allen A.E."/>
            <person name="Apt K.E."/>
            <person name="Bechner M."/>
            <person name="Brzezinski M.A."/>
            <person name="Chaal B.K."/>
            <person name="Chiovitti A."/>
            <person name="Davis A.K."/>
            <person name="Demarest M.S."/>
            <person name="Detter J.C."/>
            <person name="Glavina T."/>
            <person name="Goodstein D."/>
            <person name="Hadi M.Z."/>
            <person name="Hellsten U."/>
            <person name="Hildebrand M."/>
            <person name="Jenkins B.D."/>
            <person name="Jurka J."/>
            <person name="Kapitonov V.V."/>
            <person name="Kroger N."/>
            <person name="Lau W.W."/>
            <person name="Lane T.W."/>
            <person name="Larimer F.W."/>
            <person name="Lippmeier J.C."/>
            <person name="Lucas S."/>
            <person name="Medina M."/>
            <person name="Montsant A."/>
            <person name="Obornik M."/>
            <person name="Parker M.S."/>
            <person name="Palenik B."/>
            <person name="Pazour G.J."/>
            <person name="Richardson P.M."/>
            <person name="Rynearson T.A."/>
            <person name="Saito M.A."/>
            <person name="Schwartz D.C."/>
            <person name="Thamatrakoln K."/>
            <person name="Valentin K."/>
            <person name="Vardi A."/>
            <person name="Wilkerson F.P."/>
            <person name="Rokhsar D.S."/>
        </authorList>
    </citation>
    <scope>NUCLEOTIDE SEQUENCE [LARGE SCALE GENOMIC DNA]</scope>
    <source>
        <strain evidence="2 3">CCMP1335</strain>
    </source>
</reference>
<dbReference type="RefSeq" id="XP_002297209.1">
    <property type="nucleotide sequence ID" value="XM_002297173.1"/>
</dbReference>
<dbReference type="EMBL" id="DS999421">
    <property type="protein sequence ID" value="EED86534.1"/>
    <property type="molecule type" value="Genomic_DNA"/>
</dbReference>
<dbReference type="AlphaFoldDB" id="B8LDS6"/>
<dbReference type="InParanoid" id="B8LDS6"/>
<evidence type="ECO:0000313" key="3">
    <source>
        <dbReference type="Proteomes" id="UP000001449"/>
    </source>
</evidence>
<dbReference type="HOGENOM" id="CLU_995661_0_0_1"/>
<name>B8LDS6_THAPS</name>
<feature type="compositionally biased region" description="Polar residues" evidence="1">
    <location>
        <begin position="46"/>
        <end position="58"/>
    </location>
</feature>